<dbReference type="Pfam" id="PF12169">
    <property type="entry name" value="DNA_pol3_gamma3"/>
    <property type="match status" value="1"/>
</dbReference>
<dbReference type="NCBIfam" id="TIGR01128">
    <property type="entry name" value="holA"/>
    <property type="match status" value="1"/>
</dbReference>
<dbReference type="InterPro" id="IPR027417">
    <property type="entry name" value="P-loop_NTPase"/>
</dbReference>
<dbReference type="SMART" id="SM00382">
    <property type="entry name" value="AAA"/>
    <property type="match status" value="1"/>
</dbReference>
<sequence>MSYEPLHHKYRPKSFAELVGQEAIATTLTNAIGTSKIAPAYLFTGPRGTGKTSSARILAKSLNCLKGDKPTAEPCGVCEVCQGITKGYALDVIEIDAASNTGVDNIRELIEKAQFAPVQCRYKVYVIDECHMLSTQAFNALLKTLEEPPRHVVFVLATTDPQRVLPTIISRCQRFDFRRIQLEAMVKHLSTIASYENIHISPDAVTLIAQLSQGGLRDAESLLDQLGLLAGEVTPERVWDLVGTVSEQDLLGLLNAIAQDKPEAVLDSTHYILDRGREPLTILQNLAAFYRDLLIAKTAPNRHDLVACTQQTWTALVEFAQYLDMSAILAGQQHLRTSEVQIKNTTQPRLWLEVTLLGLLPSATNIQPQAPSVAPRVNTPTVSPSYLPAVAQNHPVSSIPQAEPQTNHNSASSNHQAAVQNQPITLSPPVERQTNHNSAVNSVSPSTPEPVSVPVSPANVEPVSSEVIEETEYDLTQVWQQVLANLQPKSRQEMLRQMSQLIEFDGVVARIAIKQAWYDKGKSYLPMITAAFQQTFQREIQINIEKGTSSNSTSAKKNPPPKDSSRVQQPATPTYNQQIPPPASLPQPTTPPSAPTAVNNGNGANGNGVNGNGVNGNGVNGNGVNGNGVNRNGVNGNGVNGNGTQALPPTPKLTPTPDWEPDEVAIAAQRLAEFFNGQIIRFADDFPEFSDSITTPEWVEESEVDDE</sequence>
<evidence type="ECO:0000256" key="7">
    <source>
        <dbReference type="ARBA" id="ARBA00022833"/>
    </source>
</evidence>
<feature type="compositionally biased region" description="Low complexity" evidence="13">
    <location>
        <begin position="440"/>
        <end position="458"/>
    </location>
</feature>
<evidence type="ECO:0000256" key="2">
    <source>
        <dbReference type="ARBA" id="ARBA00022679"/>
    </source>
</evidence>
<dbReference type="CDD" id="cd00009">
    <property type="entry name" value="AAA"/>
    <property type="match status" value="1"/>
</dbReference>
<comment type="function">
    <text evidence="12">DNA polymerase III is a complex, multichain enzyme responsible for most of the replicative synthesis in bacteria. This DNA polymerase also exhibits 3' to 5' exonuclease activity.</text>
</comment>
<dbReference type="InterPro" id="IPR005790">
    <property type="entry name" value="DNA_polIII_delta"/>
</dbReference>
<accession>A0ABR8DIY9</accession>
<evidence type="ECO:0000256" key="11">
    <source>
        <dbReference type="ARBA" id="ARBA00049244"/>
    </source>
</evidence>
<keyword evidence="6 12" id="KW-0547">Nucleotide-binding</keyword>
<evidence type="ECO:0000256" key="12">
    <source>
        <dbReference type="RuleBase" id="RU364063"/>
    </source>
</evidence>
<dbReference type="InterPro" id="IPR045085">
    <property type="entry name" value="HLD_clamp_pol_III_gamma_tau"/>
</dbReference>
<comment type="catalytic activity">
    <reaction evidence="11 12">
        <text>DNA(n) + a 2'-deoxyribonucleoside 5'-triphosphate = DNA(n+1) + diphosphate</text>
        <dbReference type="Rhea" id="RHEA:22508"/>
        <dbReference type="Rhea" id="RHEA-COMP:17339"/>
        <dbReference type="Rhea" id="RHEA-COMP:17340"/>
        <dbReference type="ChEBI" id="CHEBI:33019"/>
        <dbReference type="ChEBI" id="CHEBI:61560"/>
        <dbReference type="ChEBI" id="CHEBI:173112"/>
        <dbReference type="EC" id="2.7.7.7"/>
    </reaction>
</comment>
<evidence type="ECO:0000313" key="16">
    <source>
        <dbReference type="Proteomes" id="UP000623440"/>
    </source>
</evidence>
<evidence type="ECO:0000259" key="14">
    <source>
        <dbReference type="SMART" id="SM00382"/>
    </source>
</evidence>
<feature type="domain" description="AAA+ ATPase" evidence="14">
    <location>
        <begin position="37"/>
        <end position="181"/>
    </location>
</feature>
<keyword evidence="16" id="KW-1185">Reference proteome</keyword>
<dbReference type="SUPFAM" id="SSF52540">
    <property type="entry name" value="P-loop containing nucleoside triphosphate hydrolases"/>
    <property type="match status" value="1"/>
</dbReference>
<evidence type="ECO:0000256" key="9">
    <source>
        <dbReference type="ARBA" id="ARBA00022932"/>
    </source>
</evidence>
<feature type="compositionally biased region" description="Polar residues" evidence="13">
    <location>
        <begin position="397"/>
        <end position="425"/>
    </location>
</feature>
<evidence type="ECO:0000256" key="10">
    <source>
        <dbReference type="ARBA" id="ARBA00023054"/>
    </source>
</evidence>
<evidence type="ECO:0000256" key="3">
    <source>
        <dbReference type="ARBA" id="ARBA00022695"/>
    </source>
</evidence>
<reference evidence="15 16" key="1">
    <citation type="journal article" date="2020" name="ISME J.">
        <title>Comparative genomics reveals insights into cyanobacterial evolution and habitat adaptation.</title>
        <authorList>
            <person name="Chen M.Y."/>
            <person name="Teng W.K."/>
            <person name="Zhao L."/>
            <person name="Hu C.X."/>
            <person name="Zhou Y.K."/>
            <person name="Han B.P."/>
            <person name="Song L.R."/>
            <person name="Shu W.S."/>
        </authorList>
    </citation>
    <scope>NUCLEOTIDE SEQUENCE [LARGE SCALE GENOMIC DNA]</scope>
    <source>
        <strain evidence="15 16">FACHB-838</strain>
    </source>
</reference>
<dbReference type="CDD" id="cd18137">
    <property type="entry name" value="HLD_clamp_pol_III_gamma_tau"/>
    <property type="match status" value="1"/>
</dbReference>
<dbReference type="EC" id="2.7.7.7" evidence="12"/>
<protein>
    <recommendedName>
        <fullName evidence="12">DNA polymerase III subunit gamma/tau</fullName>
        <ecNumber evidence="12">2.7.7.7</ecNumber>
    </recommendedName>
</protein>
<evidence type="ECO:0000256" key="1">
    <source>
        <dbReference type="ARBA" id="ARBA00006360"/>
    </source>
</evidence>
<evidence type="ECO:0000256" key="4">
    <source>
        <dbReference type="ARBA" id="ARBA00022705"/>
    </source>
</evidence>
<dbReference type="InterPro" id="IPR050238">
    <property type="entry name" value="DNA_Rep/Repair_Clamp_Loader"/>
</dbReference>
<keyword evidence="8 12" id="KW-0067">ATP-binding</keyword>
<dbReference type="Gene3D" id="1.20.272.10">
    <property type="match status" value="1"/>
</dbReference>
<dbReference type="Gene3D" id="1.10.8.60">
    <property type="match status" value="1"/>
</dbReference>
<dbReference type="Pfam" id="PF13177">
    <property type="entry name" value="DNA_pol3_delta2"/>
    <property type="match status" value="1"/>
</dbReference>
<evidence type="ECO:0000256" key="8">
    <source>
        <dbReference type="ARBA" id="ARBA00022840"/>
    </source>
</evidence>
<dbReference type="PANTHER" id="PTHR11669">
    <property type="entry name" value="REPLICATION FACTOR C / DNA POLYMERASE III GAMMA-TAU SUBUNIT"/>
    <property type="match status" value="1"/>
</dbReference>
<keyword evidence="7" id="KW-0862">Zinc</keyword>
<dbReference type="InterPro" id="IPR012763">
    <property type="entry name" value="DNA_pol_III_sug/sutau_N"/>
</dbReference>
<feature type="compositionally biased region" description="Polar residues" evidence="13">
    <location>
        <begin position="544"/>
        <end position="556"/>
    </location>
</feature>
<keyword evidence="3 12" id="KW-0548">Nucleotidyltransferase</keyword>
<keyword evidence="2 12" id="KW-0808">Transferase</keyword>
<dbReference type="InterPro" id="IPR022754">
    <property type="entry name" value="DNA_pol_III_gamma-3"/>
</dbReference>
<dbReference type="GO" id="GO:0003887">
    <property type="term" value="F:DNA-directed DNA polymerase activity"/>
    <property type="evidence" value="ECO:0007669"/>
    <property type="project" value="UniProtKB-EC"/>
</dbReference>
<dbReference type="RefSeq" id="WP_190940025.1">
    <property type="nucleotide sequence ID" value="NZ_JACJSI010000009.1"/>
</dbReference>
<keyword evidence="5" id="KW-0479">Metal-binding</keyword>
<keyword evidence="4 12" id="KW-0235">DNA replication</keyword>
<feature type="compositionally biased region" description="Pro residues" evidence="13">
    <location>
        <begin position="579"/>
        <end position="594"/>
    </location>
</feature>
<feature type="region of interest" description="Disordered" evidence="13">
    <location>
        <begin position="544"/>
        <end position="620"/>
    </location>
</feature>
<proteinExistence type="inferred from homology"/>
<feature type="compositionally biased region" description="Gly residues" evidence="13">
    <location>
        <begin position="603"/>
        <end position="620"/>
    </location>
</feature>
<comment type="caution">
    <text evidence="15">The sequence shown here is derived from an EMBL/GenBank/DDBJ whole genome shotgun (WGS) entry which is preliminary data.</text>
</comment>
<dbReference type="InterPro" id="IPR054506">
    <property type="entry name" value="DnaA_N-like_STI"/>
</dbReference>
<dbReference type="Proteomes" id="UP000623440">
    <property type="component" value="Unassembled WGS sequence"/>
</dbReference>
<evidence type="ECO:0000256" key="13">
    <source>
        <dbReference type="SAM" id="MobiDB-lite"/>
    </source>
</evidence>
<dbReference type="Pfam" id="PF22608">
    <property type="entry name" value="DNAX_ATPase_lid"/>
    <property type="match status" value="1"/>
</dbReference>
<organism evidence="15 16">
    <name type="scientific">Nostoc flagelliforme FACHB-838</name>
    <dbReference type="NCBI Taxonomy" id="2692904"/>
    <lineage>
        <taxon>Bacteria</taxon>
        <taxon>Bacillati</taxon>
        <taxon>Cyanobacteriota</taxon>
        <taxon>Cyanophyceae</taxon>
        <taxon>Nostocales</taxon>
        <taxon>Nostocaceae</taxon>
        <taxon>Nostoc</taxon>
    </lineage>
</organism>
<dbReference type="NCBIfam" id="NF004046">
    <property type="entry name" value="PRK05563.1"/>
    <property type="match status" value="1"/>
</dbReference>
<name>A0ABR8DIY9_9NOSO</name>
<feature type="region of interest" description="Disordered" evidence="13">
    <location>
        <begin position="397"/>
        <end position="458"/>
    </location>
</feature>
<evidence type="ECO:0000313" key="15">
    <source>
        <dbReference type="EMBL" id="MBD2529432.1"/>
    </source>
</evidence>
<dbReference type="Pfam" id="PF23007">
    <property type="entry name" value="DnaA_N-like_STI"/>
    <property type="match status" value="1"/>
</dbReference>
<evidence type="ECO:0000256" key="5">
    <source>
        <dbReference type="ARBA" id="ARBA00022723"/>
    </source>
</evidence>
<dbReference type="EMBL" id="JACJSI010000009">
    <property type="protein sequence ID" value="MBD2529432.1"/>
    <property type="molecule type" value="Genomic_DNA"/>
</dbReference>
<dbReference type="NCBIfam" id="NF011510">
    <property type="entry name" value="PRK14948.1"/>
    <property type="match status" value="1"/>
</dbReference>
<comment type="subunit">
    <text evidence="12">DNA polymerase III contains a core (composed of alpha, epsilon and theta chains) that associates with a tau subunit. This core dimerizes to form the POLIII' complex. PolIII' associates with the gamma complex (composed of gamma, delta, delta', psi and chi chains) and with the beta chain to form the complete DNA polymerase III complex.</text>
</comment>
<dbReference type="NCBIfam" id="TIGR02397">
    <property type="entry name" value="dnaX_nterm"/>
    <property type="match status" value="1"/>
</dbReference>
<dbReference type="PANTHER" id="PTHR11669:SF0">
    <property type="entry name" value="PROTEIN STICHEL-LIKE 2"/>
    <property type="match status" value="1"/>
</dbReference>
<keyword evidence="10" id="KW-0175">Coiled coil</keyword>
<dbReference type="SUPFAM" id="SSF48019">
    <property type="entry name" value="post-AAA+ oligomerization domain-like"/>
    <property type="match status" value="1"/>
</dbReference>
<comment type="similarity">
    <text evidence="1 12">Belongs to the DnaX/STICHEL family.</text>
</comment>
<gene>
    <name evidence="12" type="primary">dnaX</name>
    <name evidence="15" type="ORF">H6G97_07550</name>
</gene>
<dbReference type="InterPro" id="IPR003593">
    <property type="entry name" value="AAA+_ATPase"/>
</dbReference>
<feature type="compositionally biased region" description="Polar residues" evidence="13">
    <location>
        <begin position="566"/>
        <end position="576"/>
    </location>
</feature>
<evidence type="ECO:0000256" key="6">
    <source>
        <dbReference type="ARBA" id="ARBA00022741"/>
    </source>
</evidence>
<dbReference type="Gene3D" id="3.40.50.300">
    <property type="entry name" value="P-loop containing nucleotide triphosphate hydrolases"/>
    <property type="match status" value="1"/>
</dbReference>
<keyword evidence="9 12" id="KW-0239">DNA-directed DNA polymerase</keyword>
<dbReference type="InterPro" id="IPR008921">
    <property type="entry name" value="DNA_pol3_clamp-load_cplx_C"/>
</dbReference>